<dbReference type="Gene3D" id="2.50.20.10">
    <property type="entry name" value="Lipoprotein localisation LolA/LolB/LppX"/>
    <property type="match status" value="1"/>
</dbReference>
<protein>
    <submittedName>
        <fullName evidence="3">Outer membrane lipoprotein carrier protein LolA</fullName>
    </submittedName>
</protein>
<keyword evidence="4" id="KW-1185">Reference proteome</keyword>
<organism evidence="3 4">
    <name type="scientific">Modicisalibacter luteus</name>
    <dbReference type="NCBI Taxonomy" id="453962"/>
    <lineage>
        <taxon>Bacteria</taxon>
        <taxon>Pseudomonadati</taxon>
        <taxon>Pseudomonadota</taxon>
        <taxon>Gammaproteobacteria</taxon>
        <taxon>Oceanospirillales</taxon>
        <taxon>Halomonadaceae</taxon>
        <taxon>Modicisalibacter</taxon>
    </lineage>
</organism>
<dbReference type="RefSeq" id="WP_019017419.1">
    <property type="nucleotide sequence ID" value="NZ_BMXD01000003.1"/>
</dbReference>
<comment type="caution">
    <text evidence="3">The sequence shown here is derived from an EMBL/GenBank/DDBJ whole genome shotgun (WGS) entry which is preliminary data.</text>
</comment>
<evidence type="ECO:0000313" key="4">
    <source>
        <dbReference type="Proteomes" id="UP001595640"/>
    </source>
</evidence>
<proteinExistence type="predicted"/>
<dbReference type="Proteomes" id="UP001595640">
    <property type="component" value="Unassembled WGS sequence"/>
</dbReference>
<keyword evidence="2" id="KW-0732">Signal</keyword>
<feature type="region of interest" description="Disordered" evidence="1">
    <location>
        <begin position="209"/>
        <end position="236"/>
    </location>
</feature>
<evidence type="ECO:0000313" key="3">
    <source>
        <dbReference type="EMBL" id="MFC3291968.1"/>
    </source>
</evidence>
<gene>
    <name evidence="3" type="ORF">ACFOEI_07780</name>
</gene>
<feature type="compositionally biased region" description="Low complexity" evidence="1">
    <location>
        <begin position="209"/>
        <end position="227"/>
    </location>
</feature>
<feature type="signal peptide" evidence="2">
    <location>
        <begin position="1"/>
        <end position="19"/>
    </location>
</feature>
<accession>A0ABV7LZA6</accession>
<keyword evidence="3" id="KW-0449">Lipoprotein</keyword>
<evidence type="ECO:0000256" key="2">
    <source>
        <dbReference type="SAM" id="SignalP"/>
    </source>
</evidence>
<evidence type="ECO:0000256" key="1">
    <source>
        <dbReference type="SAM" id="MobiDB-lite"/>
    </source>
</evidence>
<dbReference type="EMBL" id="JBHRUH010000012">
    <property type="protein sequence ID" value="MFC3291968.1"/>
    <property type="molecule type" value="Genomic_DNA"/>
</dbReference>
<reference evidence="4" key="1">
    <citation type="journal article" date="2019" name="Int. J. Syst. Evol. Microbiol.">
        <title>The Global Catalogue of Microorganisms (GCM) 10K type strain sequencing project: providing services to taxonomists for standard genome sequencing and annotation.</title>
        <authorList>
            <consortium name="The Broad Institute Genomics Platform"/>
            <consortium name="The Broad Institute Genome Sequencing Center for Infectious Disease"/>
            <person name="Wu L."/>
            <person name="Ma J."/>
        </authorList>
    </citation>
    <scope>NUCLEOTIDE SEQUENCE [LARGE SCALE GENOMIC DNA]</scope>
    <source>
        <strain evidence="4">KCTC 12847</strain>
    </source>
</reference>
<name>A0ABV7LZA6_9GAMM</name>
<feature type="chain" id="PRO_5046870477" evidence="2">
    <location>
        <begin position="20"/>
        <end position="236"/>
    </location>
</feature>
<sequence length="236" mass="25954">MNRLTCGLLLVLMPLVAQAVTPEEWQTWQGDTPAFQSRVEQSRWLPEAEIRVHADGEILFTPTQSLAWHWVSPQPRIVTLDVAGQFAELATDVPALSLSPLGEITDGLPKEPQVARLLFRLLQGDLATLRERYHMLFEGEREDWQLVLLPRDRSEDALKKIAVKGGAFIESLRFVASGGNELTLALSNFQPLVDAQGAQRLQESLIAETTASAKEAAEGNTETGETTSSHKTASDG</sequence>